<sequence>MLWMSESMKLQSELTAVLPPLLLWLPFLRLLQGSASLSGLVLVLMPVRVRSPSVSVLRLPSLLP</sequence>
<proteinExistence type="predicted"/>
<evidence type="ECO:0000313" key="2">
    <source>
        <dbReference type="Proteomes" id="UP000026923"/>
    </source>
</evidence>
<name>A0A061JND5_STUST</name>
<dbReference type="AlphaFoldDB" id="A0A061JND5"/>
<reference evidence="1 2" key="1">
    <citation type="journal article" date="2013" name="Genome Announc.">
        <title>Draft Genome of the Nitrogen-Fixing Bacterium Pseudomonas stutzeri Strain KOS6 Isolated from Industrial Hydrocarbon Sludge.</title>
        <authorList>
            <person name="Grigoryeva T.V."/>
            <person name="Laikov A.V."/>
            <person name="Naumova R.P."/>
            <person name="Manolov A.I."/>
            <person name="Larin A.K."/>
            <person name="Karpova I.Y."/>
            <person name="Semashko T.A."/>
            <person name="Alexeev D.G."/>
            <person name="Kostryukova E.S."/>
            <person name="Muller R."/>
            <person name="Govorun V.M."/>
        </authorList>
    </citation>
    <scope>NUCLEOTIDE SEQUENCE [LARGE SCALE GENOMIC DNA]</scope>
    <source>
        <strain evidence="1 2">KOS6</strain>
    </source>
</reference>
<dbReference type="HOGENOM" id="CLU_2864512_0_0_6"/>
<protein>
    <submittedName>
        <fullName evidence="1">Uncharacterized protein</fullName>
    </submittedName>
</protein>
<dbReference type="Proteomes" id="UP000026923">
    <property type="component" value="Unassembled WGS sequence"/>
</dbReference>
<evidence type="ECO:0000313" key="1">
    <source>
        <dbReference type="EMBL" id="EWC39835.1"/>
    </source>
</evidence>
<gene>
    <name evidence="1" type="ORF">B597_018185</name>
</gene>
<dbReference type="EMBL" id="AMCZ02000030">
    <property type="protein sequence ID" value="EWC39835.1"/>
    <property type="molecule type" value="Genomic_DNA"/>
</dbReference>
<organism evidence="1 2">
    <name type="scientific">Stutzerimonas stutzeri KOS6</name>
    <dbReference type="NCBI Taxonomy" id="1218352"/>
    <lineage>
        <taxon>Bacteria</taxon>
        <taxon>Pseudomonadati</taxon>
        <taxon>Pseudomonadota</taxon>
        <taxon>Gammaproteobacteria</taxon>
        <taxon>Pseudomonadales</taxon>
        <taxon>Pseudomonadaceae</taxon>
        <taxon>Stutzerimonas</taxon>
    </lineage>
</organism>
<accession>A0A061JND5</accession>
<comment type="caution">
    <text evidence="1">The sequence shown here is derived from an EMBL/GenBank/DDBJ whole genome shotgun (WGS) entry which is preliminary data.</text>
</comment>